<feature type="repeat" description="WD" evidence="3">
    <location>
        <begin position="1127"/>
        <end position="1168"/>
    </location>
</feature>
<accession>A0A369KGS0</accession>
<feature type="repeat" description="WD" evidence="3">
    <location>
        <begin position="952"/>
        <end position="993"/>
    </location>
</feature>
<dbReference type="OrthoDB" id="538223at2759"/>
<dbReference type="Gene3D" id="3.40.50.300">
    <property type="entry name" value="P-loop containing nucleotide triphosphate hydrolases"/>
    <property type="match status" value="1"/>
</dbReference>
<protein>
    <submittedName>
        <fullName evidence="6">Vegetative incompatibility protein HET-E-1</fullName>
    </submittedName>
</protein>
<dbReference type="CDD" id="cd00200">
    <property type="entry name" value="WD40"/>
    <property type="match status" value="2"/>
</dbReference>
<proteinExistence type="predicted"/>
<feature type="repeat" description="WD" evidence="3">
    <location>
        <begin position="1041"/>
        <end position="1082"/>
    </location>
</feature>
<dbReference type="SMART" id="SM00320">
    <property type="entry name" value="WD40"/>
    <property type="match status" value="14"/>
</dbReference>
<dbReference type="InterPro" id="IPR015943">
    <property type="entry name" value="WD40/YVTN_repeat-like_dom_sf"/>
</dbReference>
<feature type="repeat" description="WD" evidence="3">
    <location>
        <begin position="827"/>
        <end position="868"/>
    </location>
</feature>
<dbReference type="GO" id="GO:0030621">
    <property type="term" value="F:U4 snRNA binding"/>
    <property type="evidence" value="ECO:0007669"/>
    <property type="project" value="TreeGrafter"/>
</dbReference>
<dbReference type="InterPro" id="IPR019775">
    <property type="entry name" value="WD40_repeat_CS"/>
</dbReference>
<dbReference type="InterPro" id="IPR020472">
    <property type="entry name" value="WD40_PAC1"/>
</dbReference>
<feature type="repeat" description="WD" evidence="3">
    <location>
        <begin position="1258"/>
        <end position="1299"/>
    </location>
</feature>
<evidence type="ECO:0000313" key="7">
    <source>
        <dbReference type="Proteomes" id="UP000076154"/>
    </source>
</evidence>
<dbReference type="InterPro" id="IPR001680">
    <property type="entry name" value="WD40_rpt"/>
</dbReference>
<dbReference type="GO" id="GO:0046540">
    <property type="term" value="C:U4/U6 x U5 tri-snRNP complex"/>
    <property type="evidence" value="ECO:0007669"/>
    <property type="project" value="TreeGrafter"/>
</dbReference>
<feature type="region of interest" description="Disordered" evidence="4">
    <location>
        <begin position="19"/>
        <end position="45"/>
    </location>
</feature>
<keyword evidence="2" id="KW-0677">Repeat</keyword>
<feature type="repeat" description="WD" evidence="3">
    <location>
        <begin position="1300"/>
        <end position="1341"/>
    </location>
</feature>
<feature type="repeat" description="WD" evidence="3">
    <location>
        <begin position="1215"/>
        <end position="1256"/>
    </location>
</feature>
<dbReference type="PROSITE" id="PS50082">
    <property type="entry name" value="WD_REPEATS_2"/>
    <property type="match status" value="13"/>
</dbReference>
<feature type="repeat" description="WD" evidence="3">
    <location>
        <begin position="1084"/>
        <end position="1116"/>
    </location>
</feature>
<evidence type="ECO:0000256" key="4">
    <source>
        <dbReference type="SAM" id="MobiDB-lite"/>
    </source>
</evidence>
<dbReference type="Pfam" id="PF00400">
    <property type="entry name" value="WD40"/>
    <property type="match status" value="14"/>
</dbReference>
<dbReference type="InterPro" id="IPR027417">
    <property type="entry name" value="P-loop_NTPase"/>
</dbReference>
<dbReference type="SUPFAM" id="SSF52540">
    <property type="entry name" value="P-loop containing nucleoside triphosphate hydrolases"/>
    <property type="match status" value="1"/>
</dbReference>
<dbReference type="InParanoid" id="A0A369KGS0"/>
<feature type="repeat" description="WD" evidence="3">
    <location>
        <begin position="1343"/>
        <end position="1384"/>
    </location>
</feature>
<comment type="caution">
    <text evidence="6">The sequence shown here is derived from an EMBL/GenBank/DDBJ whole genome shotgun (WGS) entry which is preliminary data.</text>
</comment>
<sequence>MSLSIDAEDKRPRFIKAQSTNHRDLTMSSTSTGIAPSTPAPASAAVQTKTITASNAGGVHLPSPPAATVQRDWWGNLVNVARIAAGAAEFAPFPYMRGASAAVVSLLEIIERDNKNREDLREFAQDIVDIIQFVQGEVKAHGQAIPSRFLELCKEFDKNLLTMQKDIKKMRKARRGCGGWVRGVLSLNTTQAKIISHQQYVKLLRENLALGTLIDLHKHIDMMRANTLLVALQPVSVNERRSGYADKCMPGTRLKVFEEIDEWLGNPDAPNIFWLSGSPGAGKSAVASTLVERLRESGRLGSFFPFKRGNANLTDATAVWRTIAFDLARDPPASQLEEFHLHMKSSLLAVIQLGTFESSSTDIERQFKALIDEPIRAWVGAECPVLVIDALDECESSGQVLRWKLLLKTLGSLPKRLKLFITGRNYEAIRLALGPVSQLYVLPTGNQVTSEASQDIFNFLETNLQDTFGTSVLSWPGSEKIQQLASKAAGLFIWAKTVLAFLDDGDPHYRFDLVLESTISAAGAPSELYASINSLYITILQSSFGQATLNELTSFKLVAGTIVLSKVPLDIETLRHMLLGLASNNAIEYVLKRLTPMLSASPSSGNLLEISHLSFSEFLTSPSHCSTKFLVDVAECNQVLANRCLQILNKHLVFNICHLPSSYIANDAVPDLSKRLETHIPNYLHYACLFWAEHLAAGIYASSDLKEQNSITVQEIQQLLYSKLLYWLEVLSLIKGVPSSLSSLSHAVQFLETKGLTDLKEFAIDASRFIAMFRIPISQSAPHIYLSAIPFAPIGTLVSKQYLHSCTKALKVTSDQSPEWPAVLHVLEGHTSVVNCLAYSSDGRKIVSGSRDNTIRIWDAATGKELLLPLDGHTDWVNSVAYSPNSKKLVSGSKDGTVRIWNAETGREISQFSLDSEVPTVAYSPDTNTVVSGSGNIITIWNIETKTRVFVLQEHSDLITSVTYSANGKLIASGSLDKTILIWNAQTGKRIFKPLISHTAWISSVAFSPNGNKIASGSGDGTVRVWNIGHAASGTQKILLANGHTAEVASVTYSADGSKIFSGSYDNTIRAWNANTSEKYPTLLEGHSHRVLSISASIQSNRIASCSWDNTIRIWNSSVSEQELLHHEGHDDWVTCVAFSPDGKYIASSSLDNTVRVWDAVTGKQVNLPIQRHSDRVMCVAYSSDGTRIVSSSSSNTDSIKVWNAQTGQQILITLSGHSQGVNSVAYSYDGQFIVSGSRDYTVRIWNATNGKQILPALEGHTNWVTSVAYSPDCTKIVSGSRDKTARIWDAKSGVTSFVLQAHTNWIGSVAFSPNSERVVTISGDQTVKAWEVRSGNLLPFPFEGHTNVVNSVAYSHNGQRIVTTSQDNMVREWDANKGVLISVLEGHSSPSMFAVYSPDDLKIVSGSRDNTIRVWLSAGVNSETNSRDISAHWKMTNGWIQNADGLLFWVPQDVRPGLYRTNNALIINRHGTTHLDLSNFSHGPRWSETFTTV</sequence>
<dbReference type="InterPro" id="IPR056884">
    <property type="entry name" value="NPHP3-like_N"/>
</dbReference>
<keyword evidence="1 3" id="KW-0853">WD repeat</keyword>
<feature type="domain" description="Nephrocystin 3-like N-terminal" evidence="5">
    <location>
        <begin position="258"/>
        <end position="424"/>
    </location>
</feature>
<dbReference type="PRINTS" id="PR00320">
    <property type="entry name" value="GPROTEINBRPT"/>
</dbReference>
<dbReference type="Proteomes" id="UP000076154">
    <property type="component" value="Unassembled WGS sequence"/>
</dbReference>
<dbReference type="PANTHER" id="PTHR19846">
    <property type="entry name" value="WD40 REPEAT PROTEIN"/>
    <property type="match status" value="1"/>
</dbReference>
<evidence type="ECO:0000259" key="5">
    <source>
        <dbReference type="Pfam" id="PF24883"/>
    </source>
</evidence>
<dbReference type="PROSITE" id="PS00678">
    <property type="entry name" value="WD_REPEATS_1"/>
    <property type="match status" value="8"/>
</dbReference>
<feature type="repeat" description="WD" evidence="3">
    <location>
        <begin position="1385"/>
        <end position="1416"/>
    </location>
</feature>
<organism evidence="6 7">
    <name type="scientific">Hypsizygus marmoreus</name>
    <name type="common">White beech mushroom</name>
    <name type="synonym">Agaricus marmoreus</name>
    <dbReference type="NCBI Taxonomy" id="39966"/>
    <lineage>
        <taxon>Eukaryota</taxon>
        <taxon>Fungi</taxon>
        <taxon>Dikarya</taxon>
        <taxon>Basidiomycota</taxon>
        <taxon>Agaricomycotina</taxon>
        <taxon>Agaricomycetes</taxon>
        <taxon>Agaricomycetidae</taxon>
        <taxon>Agaricales</taxon>
        <taxon>Tricholomatineae</taxon>
        <taxon>Lyophyllaceae</taxon>
        <taxon>Hypsizygus</taxon>
    </lineage>
</organism>
<evidence type="ECO:0000256" key="2">
    <source>
        <dbReference type="ARBA" id="ARBA00022737"/>
    </source>
</evidence>
<dbReference type="SUPFAM" id="SSF50978">
    <property type="entry name" value="WD40 repeat-like"/>
    <property type="match status" value="2"/>
</dbReference>
<dbReference type="PANTHER" id="PTHR19846:SF0">
    <property type="entry name" value="PRE-MRNA PROCESSING FACTOR 4"/>
    <property type="match status" value="1"/>
</dbReference>
<dbReference type="PROSITE" id="PS50294">
    <property type="entry name" value="WD_REPEATS_REGION"/>
    <property type="match status" value="12"/>
</dbReference>
<dbReference type="EMBL" id="LUEZ02000009">
    <property type="protein sequence ID" value="RDB30116.1"/>
    <property type="molecule type" value="Genomic_DNA"/>
</dbReference>
<dbReference type="InterPro" id="IPR036322">
    <property type="entry name" value="WD40_repeat_dom_sf"/>
</dbReference>
<feature type="compositionally biased region" description="Low complexity" evidence="4">
    <location>
        <begin position="28"/>
        <end position="45"/>
    </location>
</feature>
<feature type="repeat" description="WD" evidence="3">
    <location>
        <begin position="870"/>
        <end position="911"/>
    </location>
</feature>
<dbReference type="GO" id="GO:0000398">
    <property type="term" value="P:mRNA splicing, via spliceosome"/>
    <property type="evidence" value="ECO:0007669"/>
    <property type="project" value="TreeGrafter"/>
</dbReference>
<dbReference type="Gene3D" id="2.130.10.10">
    <property type="entry name" value="YVTN repeat-like/Quinoprotein amine dehydrogenase"/>
    <property type="match status" value="6"/>
</dbReference>
<evidence type="ECO:0000313" key="6">
    <source>
        <dbReference type="EMBL" id="RDB30116.1"/>
    </source>
</evidence>
<gene>
    <name evidence="6" type="primary">HET-E1_0</name>
    <name evidence="6" type="ORF">Hypma_014028</name>
</gene>
<name>A0A369KGS0_HYPMA</name>
<dbReference type="STRING" id="39966.A0A369KGS0"/>
<evidence type="ECO:0000256" key="3">
    <source>
        <dbReference type="PROSITE-ProRule" id="PRU00221"/>
    </source>
</evidence>
<keyword evidence="7" id="KW-1185">Reference proteome</keyword>
<dbReference type="Pfam" id="PF24883">
    <property type="entry name" value="NPHP3_N"/>
    <property type="match status" value="1"/>
</dbReference>
<evidence type="ECO:0000256" key="1">
    <source>
        <dbReference type="ARBA" id="ARBA00022574"/>
    </source>
</evidence>
<feature type="repeat" description="WD" evidence="3">
    <location>
        <begin position="995"/>
        <end position="1028"/>
    </location>
</feature>
<dbReference type="GO" id="GO:0017070">
    <property type="term" value="F:U6 snRNA binding"/>
    <property type="evidence" value="ECO:0007669"/>
    <property type="project" value="TreeGrafter"/>
</dbReference>
<feature type="repeat" description="WD" evidence="3">
    <location>
        <begin position="1170"/>
        <end position="1213"/>
    </location>
</feature>
<reference evidence="6" key="1">
    <citation type="submission" date="2018-04" db="EMBL/GenBank/DDBJ databases">
        <title>Whole genome sequencing of Hypsizygus marmoreus.</title>
        <authorList>
            <person name="Choi I.-G."/>
            <person name="Min B."/>
            <person name="Kim J.-G."/>
            <person name="Kim S."/>
            <person name="Oh Y.-L."/>
            <person name="Kong W.-S."/>
            <person name="Park H."/>
            <person name="Jeong J."/>
            <person name="Song E.-S."/>
        </authorList>
    </citation>
    <scope>NUCLEOTIDE SEQUENCE [LARGE SCALE GENOMIC DNA]</scope>
    <source>
        <strain evidence="6">51987-8</strain>
    </source>
</reference>